<sequence length="323" mass="36625">MATVKDVALRAGVSLGSVSNYLNGKRLKPKTASRIKKAMDELDYHQNIIASGLKKNKSMSIGIVVNSLTDFFSMSIVSEIENYVENYGYSIIICDCREDKQRFEEKIEFLLNRSIDAIVVFHQDESSPMLEKVVEQAVPIVAIDAPIHGIQSDVVLVNNYESSREGVVDLINRGYQKIGIISGQPRNYISRERQGGYEDALREHDLPINQQYIWQGNYTIQSGVEGTTRLLTKHPEIEALFVINYYMSLGALKVLRQNFSKRHVEMLVFDHFFVNDIFYPSISSIEQPVATIGKTAGRLLIERLVKGKEGNYETIYCKNSLRT</sequence>
<evidence type="ECO:0000256" key="3">
    <source>
        <dbReference type="ARBA" id="ARBA00023163"/>
    </source>
</evidence>
<dbReference type="InterPro" id="IPR000843">
    <property type="entry name" value="HTH_LacI"/>
</dbReference>
<dbReference type="PANTHER" id="PTHR30146">
    <property type="entry name" value="LACI-RELATED TRANSCRIPTIONAL REPRESSOR"/>
    <property type="match status" value="1"/>
</dbReference>
<dbReference type="InterPro" id="IPR001387">
    <property type="entry name" value="Cro/C1-type_HTH"/>
</dbReference>
<evidence type="ECO:0000256" key="2">
    <source>
        <dbReference type="ARBA" id="ARBA00023125"/>
    </source>
</evidence>
<protein>
    <submittedName>
        <fullName evidence="6">LacI family DNA-binding transcriptional regulator</fullName>
    </submittedName>
</protein>
<proteinExistence type="predicted"/>
<evidence type="ECO:0000259" key="4">
    <source>
        <dbReference type="PROSITE" id="PS50932"/>
    </source>
</evidence>
<dbReference type="GO" id="GO:0003700">
    <property type="term" value="F:DNA-binding transcription factor activity"/>
    <property type="evidence" value="ECO:0007669"/>
    <property type="project" value="TreeGrafter"/>
</dbReference>
<dbReference type="CDD" id="cd01392">
    <property type="entry name" value="HTH_LacI"/>
    <property type="match status" value="1"/>
</dbReference>
<reference evidence="6" key="2">
    <citation type="submission" date="2023-10" db="EMBL/GenBank/DDBJ databases">
        <authorList>
            <person name="Khurajog B."/>
        </authorList>
    </citation>
    <scope>NUCLEOTIDE SEQUENCE</scope>
    <source>
        <strain evidence="6">BF9</strain>
    </source>
</reference>
<evidence type="ECO:0000313" key="6">
    <source>
        <dbReference type="EMBL" id="MDV2620955.1"/>
    </source>
</evidence>
<dbReference type="SUPFAM" id="SSF47413">
    <property type="entry name" value="lambda repressor-like DNA-binding domains"/>
    <property type="match status" value="1"/>
</dbReference>
<dbReference type="SUPFAM" id="SSF53822">
    <property type="entry name" value="Periplasmic binding protein-like I"/>
    <property type="match status" value="1"/>
</dbReference>
<keyword evidence="1" id="KW-0805">Transcription regulation</keyword>
<dbReference type="RefSeq" id="WP_008841490.1">
    <property type="nucleotide sequence ID" value="NZ_CP066046.1"/>
</dbReference>
<dbReference type="InterPro" id="IPR001761">
    <property type="entry name" value="Peripla_BP/Lac1_sug-bd_dom"/>
</dbReference>
<dbReference type="PROSITE" id="PS50943">
    <property type="entry name" value="HTH_CROC1"/>
    <property type="match status" value="1"/>
</dbReference>
<feature type="domain" description="HTH lacI-type" evidence="4">
    <location>
        <begin position="2"/>
        <end position="55"/>
    </location>
</feature>
<accession>A0AAW8YGF2</accession>
<dbReference type="GO" id="GO:0000976">
    <property type="term" value="F:transcription cis-regulatory region binding"/>
    <property type="evidence" value="ECO:0007669"/>
    <property type="project" value="TreeGrafter"/>
</dbReference>
<keyword evidence="3" id="KW-0804">Transcription</keyword>
<gene>
    <name evidence="6" type="ORF">R0G89_04315</name>
</gene>
<dbReference type="Pfam" id="PF00356">
    <property type="entry name" value="LacI"/>
    <property type="match status" value="1"/>
</dbReference>
<name>A0AAW8YGF2_PEDAC</name>
<dbReference type="CDD" id="cd06267">
    <property type="entry name" value="PBP1_LacI_sugar_binding-like"/>
    <property type="match status" value="1"/>
</dbReference>
<dbReference type="Proteomes" id="UP001280897">
    <property type="component" value="Unassembled WGS sequence"/>
</dbReference>
<comment type="caution">
    <text evidence="6">The sequence shown here is derived from an EMBL/GenBank/DDBJ whole genome shotgun (WGS) entry which is preliminary data.</text>
</comment>
<dbReference type="PANTHER" id="PTHR30146:SF109">
    <property type="entry name" value="HTH-TYPE TRANSCRIPTIONAL REGULATOR GALS"/>
    <property type="match status" value="1"/>
</dbReference>
<keyword evidence="2 6" id="KW-0238">DNA-binding</keyword>
<dbReference type="Gene3D" id="1.10.260.40">
    <property type="entry name" value="lambda repressor-like DNA-binding domains"/>
    <property type="match status" value="1"/>
</dbReference>
<feature type="domain" description="HTH cro/C1-type" evidence="5">
    <location>
        <begin position="3"/>
        <end position="45"/>
    </location>
</feature>
<evidence type="ECO:0000256" key="1">
    <source>
        <dbReference type="ARBA" id="ARBA00023015"/>
    </source>
</evidence>
<organism evidence="6 7">
    <name type="scientific">Pediococcus acidilactici</name>
    <dbReference type="NCBI Taxonomy" id="1254"/>
    <lineage>
        <taxon>Bacteria</taxon>
        <taxon>Bacillati</taxon>
        <taxon>Bacillota</taxon>
        <taxon>Bacilli</taxon>
        <taxon>Lactobacillales</taxon>
        <taxon>Lactobacillaceae</taxon>
        <taxon>Pediococcus</taxon>
        <taxon>Pediococcus acidilactici group</taxon>
    </lineage>
</organism>
<evidence type="ECO:0000313" key="7">
    <source>
        <dbReference type="Proteomes" id="UP001280897"/>
    </source>
</evidence>
<dbReference type="InterPro" id="IPR028082">
    <property type="entry name" value="Peripla_BP_I"/>
</dbReference>
<dbReference type="EMBL" id="JAWJAV010000002">
    <property type="protein sequence ID" value="MDV2620955.1"/>
    <property type="molecule type" value="Genomic_DNA"/>
</dbReference>
<dbReference type="SMART" id="SM00354">
    <property type="entry name" value="HTH_LACI"/>
    <property type="match status" value="1"/>
</dbReference>
<dbReference type="AlphaFoldDB" id="A0AAW8YGF2"/>
<dbReference type="InterPro" id="IPR010982">
    <property type="entry name" value="Lambda_DNA-bd_dom_sf"/>
</dbReference>
<dbReference type="PROSITE" id="PS50932">
    <property type="entry name" value="HTH_LACI_2"/>
    <property type="match status" value="1"/>
</dbReference>
<evidence type="ECO:0000259" key="5">
    <source>
        <dbReference type="PROSITE" id="PS50943"/>
    </source>
</evidence>
<reference evidence="6" key="1">
    <citation type="journal article" date="2023" name="PeerJ">
        <title>Selection and evaluation of lactic acid bacteria from chicken feces in Thailand as potential probiotics.</title>
        <authorList>
            <person name="Khurajog B."/>
            <person name="Disastra Y."/>
            <person name="Lawwyne L.D."/>
            <person name="Sirichokchatchawan W."/>
            <person name="Niyomtham W."/>
            <person name="Yindee J."/>
            <person name="Hampson D.J."/>
            <person name="Prapasarakul N."/>
        </authorList>
    </citation>
    <scope>NUCLEOTIDE SEQUENCE</scope>
    <source>
        <strain evidence="6">BF9</strain>
    </source>
</reference>
<dbReference type="Pfam" id="PF00532">
    <property type="entry name" value="Peripla_BP_1"/>
    <property type="match status" value="1"/>
</dbReference>
<dbReference type="Gene3D" id="3.40.50.2300">
    <property type="match status" value="2"/>
</dbReference>